<name>A0AAD4E034_9AGAM</name>
<reference evidence="2" key="1">
    <citation type="journal article" date="2020" name="New Phytol.">
        <title>Comparative genomics reveals dynamic genome evolution in host specialist ectomycorrhizal fungi.</title>
        <authorList>
            <person name="Lofgren L.A."/>
            <person name="Nguyen N.H."/>
            <person name="Vilgalys R."/>
            <person name="Ruytinx J."/>
            <person name="Liao H.L."/>
            <person name="Branco S."/>
            <person name="Kuo A."/>
            <person name="LaButti K."/>
            <person name="Lipzen A."/>
            <person name="Andreopoulos W."/>
            <person name="Pangilinan J."/>
            <person name="Riley R."/>
            <person name="Hundley H."/>
            <person name="Na H."/>
            <person name="Barry K."/>
            <person name="Grigoriev I.V."/>
            <person name="Stajich J.E."/>
            <person name="Kennedy P.G."/>
        </authorList>
    </citation>
    <scope>NUCLEOTIDE SEQUENCE</scope>
    <source>
        <strain evidence="2">FC203</strain>
    </source>
</reference>
<keyword evidence="3" id="KW-1185">Reference proteome</keyword>
<dbReference type="GO" id="GO:0016651">
    <property type="term" value="F:oxidoreductase activity, acting on NAD(P)H"/>
    <property type="evidence" value="ECO:0007669"/>
    <property type="project" value="InterPro"/>
</dbReference>
<dbReference type="Gene3D" id="3.90.180.10">
    <property type="entry name" value="Medium-chain alcohol dehydrogenases, catalytic domain"/>
    <property type="match status" value="1"/>
</dbReference>
<dbReference type="PANTHER" id="PTHR45348:SF2">
    <property type="entry name" value="ZINC-TYPE ALCOHOL DEHYDROGENASE-LIKE PROTEIN C2E1P3.01"/>
    <property type="match status" value="1"/>
</dbReference>
<organism evidence="2 3">
    <name type="scientific">Suillus fuscotomentosus</name>
    <dbReference type="NCBI Taxonomy" id="1912939"/>
    <lineage>
        <taxon>Eukaryota</taxon>
        <taxon>Fungi</taxon>
        <taxon>Dikarya</taxon>
        <taxon>Basidiomycota</taxon>
        <taxon>Agaricomycotina</taxon>
        <taxon>Agaricomycetes</taxon>
        <taxon>Agaricomycetidae</taxon>
        <taxon>Boletales</taxon>
        <taxon>Suillineae</taxon>
        <taxon>Suillaceae</taxon>
        <taxon>Suillus</taxon>
    </lineage>
</organism>
<dbReference type="SUPFAM" id="SSF50129">
    <property type="entry name" value="GroES-like"/>
    <property type="match status" value="1"/>
</dbReference>
<dbReference type="GeneID" id="64661873"/>
<dbReference type="AlphaFoldDB" id="A0AAD4E034"/>
<accession>A0AAD4E034</accession>
<dbReference type="InterPro" id="IPR013154">
    <property type="entry name" value="ADH-like_N"/>
</dbReference>
<protein>
    <submittedName>
        <fullName evidence="2">Chaperonin 10-like protein</fullName>
    </submittedName>
</protein>
<evidence type="ECO:0000259" key="1">
    <source>
        <dbReference type="Pfam" id="PF08240"/>
    </source>
</evidence>
<proteinExistence type="predicted"/>
<evidence type="ECO:0000313" key="2">
    <source>
        <dbReference type="EMBL" id="KAG1897276.1"/>
    </source>
</evidence>
<dbReference type="Pfam" id="PF08240">
    <property type="entry name" value="ADH_N"/>
    <property type="match status" value="1"/>
</dbReference>
<dbReference type="InterPro" id="IPR047122">
    <property type="entry name" value="Trans-enoyl_RdTase-like"/>
</dbReference>
<dbReference type="PANTHER" id="PTHR45348">
    <property type="entry name" value="HYPOTHETICAL OXIDOREDUCTASE (EUROFUNG)"/>
    <property type="match status" value="1"/>
</dbReference>
<feature type="domain" description="Alcohol dehydrogenase-like N-terminal" evidence="1">
    <location>
        <begin position="28"/>
        <end position="112"/>
    </location>
</feature>
<dbReference type="Proteomes" id="UP001195769">
    <property type="component" value="Unassembled WGS sequence"/>
</dbReference>
<gene>
    <name evidence="2" type="ORF">F5891DRAFT_1192222</name>
</gene>
<comment type="caution">
    <text evidence="2">The sequence shown here is derived from an EMBL/GenBank/DDBJ whole genome shotgun (WGS) entry which is preliminary data.</text>
</comment>
<dbReference type="RefSeq" id="XP_041222852.1">
    <property type="nucleotide sequence ID" value="XM_041367575.1"/>
</dbReference>
<dbReference type="InterPro" id="IPR011032">
    <property type="entry name" value="GroES-like_sf"/>
</dbReference>
<evidence type="ECO:0000313" key="3">
    <source>
        <dbReference type="Proteomes" id="UP001195769"/>
    </source>
</evidence>
<sequence>MSPQQKALVLPRQGNLELSFRSIPSPDAGQLLVKIQSAALNPFDYNITNTDYVSHYPAVLGMDIAGIVEEPGEGVHNFRKGDRVLAHGRFTDDFTAFQQYALTAASFTAKIPASDSESFDSAATVPLGLDTAVVGLYGDQFGARITPPLHGQSMPHKVTHCKLL</sequence>
<dbReference type="EMBL" id="JABBWK010000048">
    <property type="protein sequence ID" value="KAG1897276.1"/>
    <property type="molecule type" value="Genomic_DNA"/>
</dbReference>